<dbReference type="CDD" id="cd03137">
    <property type="entry name" value="GATase1_AraC_1"/>
    <property type="match status" value="1"/>
</dbReference>
<dbReference type="SUPFAM" id="SSF52317">
    <property type="entry name" value="Class I glutamine amidotransferase-like"/>
    <property type="match status" value="1"/>
</dbReference>
<evidence type="ECO:0000313" key="6">
    <source>
        <dbReference type="Proteomes" id="UP000247781"/>
    </source>
</evidence>
<keyword evidence="3" id="KW-0804">Transcription</keyword>
<protein>
    <submittedName>
        <fullName evidence="5">AraC family transcriptional regulator with amidase-like domain</fullName>
    </submittedName>
</protein>
<dbReference type="GO" id="GO:0003700">
    <property type="term" value="F:DNA-binding transcription factor activity"/>
    <property type="evidence" value="ECO:0007669"/>
    <property type="project" value="InterPro"/>
</dbReference>
<dbReference type="PROSITE" id="PS01124">
    <property type="entry name" value="HTH_ARAC_FAMILY_2"/>
    <property type="match status" value="1"/>
</dbReference>
<comment type="caution">
    <text evidence="5">The sequence shown here is derived from an EMBL/GenBank/DDBJ whole genome shotgun (WGS) entry which is preliminary data.</text>
</comment>
<dbReference type="Gene3D" id="1.10.10.60">
    <property type="entry name" value="Homeodomain-like"/>
    <property type="match status" value="1"/>
</dbReference>
<dbReference type="InterPro" id="IPR052158">
    <property type="entry name" value="INH-QAR"/>
</dbReference>
<dbReference type="Proteomes" id="UP000247781">
    <property type="component" value="Unassembled WGS sequence"/>
</dbReference>
<dbReference type="InterPro" id="IPR029062">
    <property type="entry name" value="Class_I_gatase-like"/>
</dbReference>
<dbReference type="InterPro" id="IPR009057">
    <property type="entry name" value="Homeodomain-like_sf"/>
</dbReference>
<dbReference type="Pfam" id="PF01965">
    <property type="entry name" value="DJ-1_PfpI"/>
    <property type="match status" value="1"/>
</dbReference>
<dbReference type="InterPro" id="IPR018060">
    <property type="entry name" value="HTH_AraC"/>
</dbReference>
<dbReference type="SMART" id="SM00342">
    <property type="entry name" value="HTH_ARAC"/>
    <property type="match status" value="1"/>
</dbReference>
<evidence type="ECO:0000259" key="4">
    <source>
        <dbReference type="PROSITE" id="PS01124"/>
    </source>
</evidence>
<dbReference type="InterPro" id="IPR018062">
    <property type="entry name" value="HTH_AraC-typ_CS"/>
</dbReference>
<dbReference type="EMBL" id="QJJU01000004">
    <property type="protein sequence ID" value="PXX10281.1"/>
    <property type="molecule type" value="Genomic_DNA"/>
</dbReference>
<dbReference type="InterPro" id="IPR002818">
    <property type="entry name" value="DJ-1/PfpI"/>
</dbReference>
<evidence type="ECO:0000313" key="5">
    <source>
        <dbReference type="EMBL" id="PXX10281.1"/>
    </source>
</evidence>
<sequence>MHTVAVVALADVIAFDLATAVEVFGRVVLPSGEPGYRVLVCGTAPAVSAGPLRIATDHGIAELDGADTIVVPGRNDVTAGTSDDVLRALKSAYARGARIASICSGAFTLAEAGLLDDRRATTHWLAADLFRATYPAVDLDPDVLYVDGGQVLTSAGASAGLDLCLHMVARDYGAAVAAYAARLAVAPLHRSGGQAQFILRNTAPAKHIAERTELDDVLAWIEQEAHRELTLRDIAGRAAMSVRTLNRRFQAETGQTPMQWLTGVRVRHAQQLLESTAHGVEKIGRDVGFSSPANFREQFRRLTGVAPQSYRNTFRDRLAG</sequence>
<gene>
    <name evidence="5" type="ORF">C8E89_10477</name>
</gene>
<keyword evidence="2" id="KW-0238">DNA-binding</keyword>
<feature type="domain" description="HTH araC/xylS-type" evidence="4">
    <location>
        <begin position="215"/>
        <end position="313"/>
    </location>
</feature>
<organism evidence="5 6">
    <name type="scientific">Mycolicibacterium moriokaense</name>
    <dbReference type="NCBI Taxonomy" id="39691"/>
    <lineage>
        <taxon>Bacteria</taxon>
        <taxon>Bacillati</taxon>
        <taxon>Actinomycetota</taxon>
        <taxon>Actinomycetes</taxon>
        <taxon>Mycobacteriales</taxon>
        <taxon>Mycobacteriaceae</taxon>
        <taxon>Mycolicibacterium</taxon>
    </lineage>
</organism>
<evidence type="ECO:0000256" key="3">
    <source>
        <dbReference type="ARBA" id="ARBA00023163"/>
    </source>
</evidence>
<accession>A0A318HJK7</accession>
<dbReference type="GO" id="GO:0043565">
    <property type="term" value="F:sequence-specific DNA binding"/>
    <property type="evidence" value="ECO:0007669"/>
    <property type="project" value="InterPro"/>
</dbReference>
<keyword evidence="1" id="KW-0805">Transcription regulation</keyword>
<dbReference type="SUPFAM" id="SSF46689">
    <property type="entry name" value="Homeodomain-like"/>
    <property type="match status" value="2"/>
</dbReference>
<reference evidence="6" key="1">
    <citation type="submission" date="2018-05" db="EMBL/GenBank/DDBJ databases">
        <authorList>
            <person name="Deangelis K."/>
            <person name="Huntemann M."/>
            <person name="Clum A."/>
            <person name="Pillay M."/>
            <person name="Palaniappan K."/>
            <person name="Varghese N."/>
            <person name="Mikhailova N."/>
            <person name="Stamatis D."/>
            <person name="Reddy T."/>
            <person name="Daum C."/>
            <person name="Shapiro N."/>
            <person name="Ivanova N."/>
            <person name="Kyrpides N."/>
            <person name="Woyke T."/>
        </authorList>
    </citation>
    <scope>NUCLEOTIDE SEQUENCE [LARGE SCALE GENOMIC DNA]</scope>
    <source>
        <strain evidence="6">GAS496</strain>
    </source>
</reference>
<evidence type="ECO:0000256" key="2">
    <source>
        <dbReference type="ARBA" id="ARBA00023125"/>
    </source>
</evidence>
<evidence type="ECO:0000256" key="1">
    <source>
        <dbReference type="ARBA" id="ARBA00023015"/>
    </source>
</evidence>
<dbReference type="Pfam" id="PF12833">
    <property type="entry name" value="HTH_18"/>
    <property type="match status" value="1"/>
</dbReference>
<dbReference type="PANTHER" id="PTHR43130">
    <property type="entry name" value="ARAC-FAMILY TRANSCRIPTIONAL REGULATOR"/>
    <property type="match status" value="1"/>
</dbReference>
<dbReference type="Gene3D" id="3.40.50.880">
    <property type="match status" value="1"/>
</dbReference>
<keyword evidence="6" id="KW-1185">Reference proteome</keyword>
<proteinExistence type="predicted"/>
<name>A0A318HJK7_9MYCO</name>
<reference evidence="5 6" key="2">
    <citation type="submission" date="2018-06" db="EMBL/GenBank/DDBJ databases">
        <title>Sequencing of bacterial isolates from soil warming experiment in Harvard Forest, Massachusetts, USA.</title>
        <authorList>
            <person name="Deangelis K.PhD."/>
        </authorList>
    </citation>
    <scope>NUCLEOTIDE SEQUENCE [LARGE SCALE GENOMIC DNA]</scope>
    <source>
        <strain evidence="5 6">GAS496</strain>
    </source>
</reference>
<dbReference type="OrthoDB" id="3992151at2"/>
<dbReference type="RefSeq" id="WP_110315542.1">
    <property type="nucleotide sequence ID" value="NZ_QJJU01000004.1"/>
</dbReference>
<dbReference type="PANTHER" id="PTHR43130:SF3">
    <property type="entry name" value="HTH-TYPE TRANSCRIPTIONAL REGULATOR RV1931C"/>
    <property type="match status" value="1"/>
</dbReference>
<dbReference type="AlphaFoldDB" id="A0A318HJK7"/>
<dbReference type="PROSITE" id="PS00041">
    <property type="entry name" value="HTH_ARAC_FAMILY_1"/>
    <property type="match status" value="1"/>
</dbReference>